<evidence type="ECO:0000313" key="3">
    <source>
        <dbReference type="Proteomes" id="UP000198307"/>
    </source>
</evidence>
<dbReference type="NCBIfam" id="NF035933">
    <property type="entry name" value="ESAT6_1"/>
    <property type="match status" value="1"/>
</dbReference>
<evidence type="ECO:0000256" key="1">
    <source>
        <dbReference type="SAM" id="SignalP"/>
    </source>
</evidence>
<dbReference type="RefSeq" id="WP_089342592.1">
    <property type="nucleotide sequence ID" value="NZ_CP067129.1"/>
</dbReference>
<organism evidence="2 3">
    <name type="scientific">Paracoccus seriniphilus</name>
    <dbReference type="NCBI Taxonomy" id="184748"/>
    <lineage>
        <taxon>Bacteria</taxon>
        <taxon>Pseudomonadati</taxon>
        <taxon>Pseudomonadota</taxon>
        <taxon>Alphaproteobacteria</taxon>
        <taxon>Rhodobacterales</taxon>
        <taxon>Paracoccaceae</taxon>
        <taxon>Paracoccus</taxon>
    </lineage>
</organism>
<accession>A0A239PLK7</accession>
<dbReference type="EMBL" id="FZQB01000001">
    <property type="protein sequence ID" value="SNT68688.1"/>
    <property type="molecule type" value="Genomic_DNA"/>
</dbReference>
<feature type="signal peptide" evidence="1">
    <location>
        <begin position="1"/>
        <end position="20"/>
    </location>
</feature>
<sequence length="134" mass="13803">MFRQTAFALGLGLVATASVAQQSDAPAPAPNRLDAAQTYEAARNQLGILKYCQAQGHSGGEAVAAQEKMVSMLPQGDESKGMAAEEKGANGTVSIAGAEISLKDASERDGISIQDQCKQIESAVNEVAKQLPAG</sequence>
<dbReference type="Proteomes" id="UP000198307">
    <property type="component" value="Unassembled WGS sequence"/>
</dbReference>
<keyword evidence="1" id="KW-0732">Signal</keyword>
<feature type="chain" id="PRO_5012737766" evidence="1">
    <location>
        <begin position="21"/>
        <end position="134"/>
    </location>
</feature>
<name>A0A239PLK7_9RHOB</name>
<protein>
    <submittedName>
        <fullName evidence="2">Uncharacterized protein</fullName>
    </submittedName>
</protein>
<keyword evidence="3" id="KW-1185">Reference proteome</keyword>
<gene>
    <name evidence="2" type="ORF">SAMN05444959_101247</name>
</gene>
<evidence type="ECO:0000313" key="2">
    <source>
        <dbReference type="EMBL" id="SNT68688.1"/>
    </source>
</evidence>
<dbReference type="OrthoDB" id="7691610at2"/>
<dbReference type="AlphaFoldDB" id="A0A239PLK7"/>
<reference evidence="2 3" key="1">
    <citation type="submission" date="2017-07" db="EMBL/GenBank/DDBJ databases">
        <authorList>
            <person name="Sun Z.S."/>
            <person name="Albrecht U."/>
            <person name="Echele G."/>
            <person name="Lee C.C."/>
        </authorList>
    </citation>
    <scope>NUCLEOTIDE SEQUENCE [LARGE SCALE GENOMIC DNA]</scope>
    <source>
        <strain evidence="2 3">DSM 14827</strain>
    </source>
</reference>
<proteinExistence type="predicted"/>